<sequence>MSFYELEEFAESVIPAVSVTVTMTWPFPSSSSSSNLLIPKPSSKETDRTVNDGGPAAAVFTVVDFLMNNKVKKTWLLLFVQIAAFTPQDNYLINCGSSKSSVVVDNRRFVGDSSKNSSAYLKQGKSIALENPNPSPTSSVLHASARVFTSASSYAFDIKSMGTHFVRLHFSPFSCGNYDLGNGNFSVLANGVSLLSNFGADFSVSKEFLFMVDRLELEILFFPTSDSTFAFVNAIEVFSAPKDFFVDDGGIALISPDGIQEFKQKISSQILETVHRVNVGGPRLTPFNDTLWRSWVPDEEFLVLKSAAKIAVTTNHQITTRWGY</sequence>
<evidence type="ECO:0000256" key="10">
    <source>
        <dbReference type="ARBA" id="ARBA00023180"/>
    </source>
</evidence>
<comment type="caution">
    <text evidence="13">The sequence shown here is derived from an EMBL/GenBank/DDBJ whole genome shotgun (WGS) entry which is preliminary data.</text>
</comment>
<evidence type="ECO:0000256" key="11">
    <source>
        <dbReference type="SAM" id="MobiDB-lite"/>
    </source>
</evidence>
<name>A0AAE1YUL6_9LAMI</name>
<dbReference type="PANTHER" id="PTHR34590">
    <property type="entry name" value="OS03G0124300 PROTEIN-RELATED"/>
    <property type="match status" value="1"/>
</dbReference>
<evidence type="ECO:0000256" key="6">
    <source>
        <dbReference type="ARBA" id="ARBA00022741"/>
    </source>
</evidence>
<feature type="compositionally biased region" description="Low complexity" evidence="11">
    <location>
        <begin position="28"/>
        <end position="41"/>
    </location>
</feature>
<dbReference type="EMBL" id="JACGWO010000002">
    <property type="protein sequence ID" value="KAK4436276.1"/>
    <property type="molecule type" value="Genomic_DNA"/>
</dbReference>
<protein>
    <submittedName>
        <fullName evidence="13">Receptor-like protein kinase</fullName>
    </submittedName>
</protein>
<dbReference type="GO" id="GO:0016020">
    <property type="term" value="C:membrane"/>
    <property type="evidence" value="ECO:0007669"/>
    <property type="project" value="UniProtKB-SubCell"/>
</dbReference>
<keyword evidence="13" id="KW-0675">Receptor</keyword>
<evidence type="ECO:0000313" key="13">
    <source>
        <dbReference type="EMBL" id="KAK4436276.1"/>
    </source>
</evidence>
<dbReference type="Proteomes" id="UP001293254">
    <property type="component" value="Unassembled WGS sequence"/>
</dbReference>
<accession>A0AAE1YUL6</accession>
<keyword evidence="3" id="KW-0808">Transferase</keyword>
<keyword evidence="7" id="KW-0067">ATP-binding</keyword>
<keyword evidence="8" id="KW-1133">Transmembrane helix</keyword>
<dbReference type="Gene3D" id="2.60.120.430">
    <property type="entry name" value="Galactose-binding lectin"/>
    <property type="match status" value="1"/>
</dbReference>
<evidence type="ECO:0000256" key="9">
    <source>
        <dbReference type="ARBA" id="ARBA00023136"/>
    </source>
</evidence>
<comment type="subcellular location">
    <subcellularLocation>
        <location evidence="1">Membrane</location>
        <topology evidence="1">Single-pass type I membrane protein</topology>
    </subcellularLocation>
</comment>
<gene>
    <name evidence="13" type="ORF">Salat_0791300</name>
</gene>
<evidence type="ECO:0000256" key="4">
    <source>
        <dbReference type="ARBA" id="ARBA00022692"/>
    </source>
</evidence>
<evidence type="ECO:0000259" key="12">
    <source>
        <dbReference type="Pfam" id="PF12819"/>
    </source>
</evidence>
<dbReference type="InterPro" id="IPR024788">
    <property type="entry name" value="Malectin-like_Carb-bd_dom"/>
</dbReference>
<evidence type="ECO:0000256" key="3">
    <source>
        <dbReference type="ARBA" id="ARBA00022679"/>
    </source>
</evidence>
<dbReference type="InterPro" id="IPR045272">
    <property type="entry name" value="ANXUR1/2-like"/>
</dbReference>
<keyword evidence="14" id="KW-1185">Reference proteome</keyword>
<dbReference type="GO" id="GO:0004674">
    <property type="term" value="F:protein serine/threonine kinase activity"/>
    <property type="evidence" value="ECO:0007669"/>
    <property type="project" value="UniProtKB-KW"/>
</dbReference>
<dbReference type="AlphaFoldDB" id="A0AAE1YUL6"/>
<reference evidence="13" key="1">
    <citation type="submission" date="2020-06" db="EMBL/GenBank/DDBJ databases">
        <authorList>
            <person name="Li T."/>
            <person name="Hu X."/>
            <person name="Zhang T."/>
            <person name="Song X."/>
            <person name="Zhang H."/>
            <person name="Dai N."/>
            <person name="Sheng W."/>
            <person name="Hou X."/>
            <person name="Wei L."/>
        </authorList>
    </citation>
    <scope>NUCLEOTIDE SEQUENCE</scope>
    <source>
        <strain evidence="13">3651</strain>
        <tissue evidence="13">Leaf</tissue>
    </source>
</reference>
<dbReference type="GO" id="GO:0005524">
    <property type="term" value="F:ATP binding"/>
    <property type="evidence" value="ECO:0007669"/>
    <property type="project" value="UniProtKB-KW"/>
</dbReference>
<keyword evidence="10" id="KW-0325">Glycoprotein</keyword>
<evidence type="ECO:0000256" key="2">
    <source>
        <dbReference type="ARBA" id="ARBA00022527"/>
    </source>
</evidence>
<keyword evidence="4" id="KW-0812">Transmembrane</keyword>
<dbReference type="PANTHER" id="PTHR34590:SF18">
    <property type="entry name" value="MALECTIN-LIKE DOMAIN-CONTAINING PROTEIN"/>
    <property type="match status" value="1"/>
</dbReference>
<keyword evidence="13" id="KW-0418">Kinase</keyword>
<feature type="region of interest" description="Disordered" evidence="11">
    <location>
        <begin position="28"/>
        <end position="51"/>
    </location>
</feature>
<proteinExistence type="predicted"/>
<organism evidence="13 14">
    <name type="scientific">Sesamum alatum</name>
    <dbReference type="NCBI Taxonomy" id="300844"/>
    <lineage>
        <taxon>Eukaryota</taxon>
        <taxon>Viridiplantae</taxon>
        <taxon>Streptophyta</taxon>
        <taxon>Embryophyta</taxon>
        <taxon>Tracheophyta</taxon>
        <taxon>Spermatophyta</taxon>
        <taxon>Magnoliopsida</taxon>
        <taxon>eudicotyledons</taxon>
        <taxon>Gunneridae</taxon>
        <taxon>Pentapetalae</taxon>
        <taxon>asterids</taxon>
        <taxon>lamiids</taxon>
        <taxon>Lamiales</taxon>
        <taxon>Pedaliaceae</taxon>
        <taxon>Sesamum</taxon>
    </lineage>
</organism>
<keyword evidence="2" id="KW-0723">Serine/threonine-protein kinase</keyword>
<evidence type="ECO:0000256" key="1">
    <source>
        <dbReference type="ARBA" id="ARBA00004479"/>
    </source>
</evidence>
<dbReference type="Pfam" id="PF12819">
    <property type="entry name" value="Malectin_like"/>
    <property type="match status" value="1"/>
</dbReference>
<evidence type="ECO:0000256" key="7">
    <source>
        <dbReference type="ARBA" id="ARBA00022840"/>
    </source>
</evidence>
<keyword evidence="9" id="KW-0472">Membrane</keyword>
<feature type="domain" description="Malectin-like" evidence="12">
    <location>
        <begin position="93"/>
        <end position="300"/>
    </location>
</feature>
<reference evidence="13" key="2">
    <citation type="journal article" date="2024" name="Plant">
        <title>Genomic evolution and insights into agronomic trait innovations of Sesamum species.</title>
        <authorList>
            <person name="Miao H."/>
            <person name="Wang L."/>
            <person name="Qu L."/>
            <person name="Liu H."/>
            <person name="Sun Y."/>
            <person name="Le M."/>
            <person name="Wang Q."/>
            <person name="Wei S."/>
            <person name="Zheng Y."/>
            <person name="Lin W."/>
            <person name="Duan Y."/>
            <person name="Cao H."/>
            <person name="Xiong S."/>
            <person name="Wang X."/>
            <person name="Wei L."/>
            <person name="Li C."/>
            <person name="Ma Q."/>
            <person name="Ju M."/>
            <person name="Zhao R."/>
            <person name="Li G."/>
            <person name="Mu C."/>
            <person name="Tian Q."/>
            <person name="Mei H."/>
            <person name="Zhang T."/>
            <person name="Gao T."/>
            <person name="Zhang H."/>
        </authorList>
    </citation>
    <scope>NUCLEOTIDE SEQUENCE</scope>
    <source>
        <strain evidence="13">3651</strain>
    </source>
</reference>
<dbReference type="GO" id="GO:0004714">
    <property type="term" value="F:transmembrane receptor protein tyrosine kinase activity"/>
    <property type="evidence" value="ECO:0007669"/>
    <property type="project" value="InterPro"/>
</dbReference>
<dbReference type="FunFam" id="2.60.120.430:FF:000005">
    <property type="entry name" value="Putative receptor-like protein kinase"/>
    <property type="match status" value="1"/>
</dbReference>
<keyword evidence="6" id="KW-0547">Nucleotide-binding</keyword>
<evidence type="ECO:0000256" key="8">
    <source>
        <dbReference type="ARBA" id="ARBA00022989"/>
    </source>
</evidence>
<evidence type="ECO:0000313" key="14">
    <source>
        <dbReference type="Proteomes" id="UP001293254"/>
    </source>
</evidence>
<evidence type="ECO:0000256" key="5">
    <source>
        <dbReference type="ARBA" id="ARBA00022729"/>
    </source>
</evidence>
<keyword evidence="5" id="KW-0732">Signal</keyword>